<gene>
    <name evidence="1" type="ORF">JTE90_029533</name>
</gene>
<comment type="caution">
    <text evidence="1">The sequence shown here is derived from an EMBL/GenBank/DDBJ whole genome shotgun (WGS) entry which is preliminary data.</text>
</comment>
<reference evidence="1 2" key="1">
    <citation type="journal article" date="2022" name="Nat. Ecol. Evol.">
        <title>A masculinizing supergene underlies an exaggerated male reproductive morph in a spider.</title>
        <authorList>
            <person name="Hendrickx F."/>
            <person name="De Corte Z."/>
            <person name="Sonet G."/>
            <person name="Van Belleghem S.M."/>
            <person name="Kostlbacher S."/>
            <person name="Vangestel C."/>
        </authorList>
    </citation>
    <scope>NUCLEOTIDE SEQUENCE [LARGE SCALE GENOMIC DNA]</scope>
    <source>
        <strain evidence="1">W744_W776</strain>
    </source>
</reference>
<dbReference type="AlphaFoldDB" id="A0AAV6VAZ3"/>
<accession>A0AAV6VAZ3</accession>
<evidence type="ECO:0000313" key="1">
    <source>
        <dbReference type="EMBL" id="KAG8193799.1"/>
    </source>
</evidence>
<sequence length="71" mass="7847">MKSSPYCVEACENFKLMSLPEPSHCGQSRPLEYPAASASAGLASEWGRNPISTLHSWWCDTQEVEEASEVE</sequence>
<dbReference type="EMBL" id="JAFNEN010000114">
    <property type="protein sequence ID" value="KAG8193799.1"/>
    <property type="molecule type" value="Genomic_DNA"/>
</dbReference>
<name>A0AAV6VAZ3_9ARAC</name>
<keyword evidence="2" id="KW-1185">Reference proteome</keyword>
<dbReference type="Proteomes" id="UP000827092">
    <property type="component" value="Unassembled WGS sequence"/>
</dbReference>
<evidence type="ECO:0000313" key="2">
    <source>
        <dbReference type="Proteomes" id="UP000827092"/>
    </source>
</evidence>
<proteinExistence type="predicted"/>
<protein>
    <submittedName>
        <fullName evidence="1">Uncharacterized protein</fullName>
    </submittedName>
</protein>
<organism evidence="1 2">
    <name type="scientific">Oedothorax gibbosus</name>
    <dbReference type="NCBI Taxonomy" id="931172"/>
    <lineage>
        <taxon>Eukaryota</taxon>
        <taxon>Metazoa</taxon>
        <taxon>Ecdysozoa</taxon>
        <taxon>Arthropoda</taxon>
        <taxon>Chelicerata</taxon>
        <taxon>Arachnida</taxon>
        <taxon>Araneae</taxon>
        <taxon>Araneomorphae</taxon>
        <taxon>Entelegynae</taxon>
        <taxon>Araneoidea</taxon>
        <taxon>Linyphiidae</taxon>
        <taxon>Erigoninae</taxon>
        <taxon>Oedothorax</taxon>
    </lineage>
</organism>